<sequence>MTKKKLHPSVEQFKGFVKKNPKIIQEVRAEKTTWQALYEEWYLFGEDDSRWDSFRAEGQTPVKEKSVSEDTKSDWMTNVMNSLKKMDTNQVQGYINNLNQALTAVQGVIAQFQGGNQVSQTKSINNPPSNPFMFKKD</sequence>
<comment type="caution">
    <text evidence="2">The sequence shown here is derived from an EMBL/GenBank/DDBJ whole genome shotgun (WGS) entry which is preliminary data.</text>
</comment>
<dbReference type="OrthoDB" id="1655540at2"/>
<evidence type="ECO:0000313" key="2">
    <source>
        <dbReference type="EMBL" id="KAB2337389.1"/>
    </source>
</evidence>
<feature type="region of interest" description="Disordered" evidence="1">
    <location>
        <begin position="118"/>
        <end position="137"/>
    </location>
</feature>
<dbReference type="InterPro" id="IPR025953">
    <property type="entry name" value="YlbD_coat"/>
</dbReference>
<dbReference type="Pfam" id="PF14071">
    <property type="entry name" value="YlbD_coat"/>
    <property type="match status" value="1"/>
</dbReference>
<dbReference type="RefSeq" id="WP_151534081.1">
    <property type="nucleotide sequence ID" value="NZ_WBOS01000002.1"/>
</dbReference>
<accession>A0A6L3V9X0</accession>
<organism evidence="2 3">
    <name type="scientific">Cytobacillus depressus</name>
    <dbReference type="NCBI Taxonomy" id="1602942"/>
    <lineage>
        <taxon>Bacteria</taxon>
        <taxon>Bacillati</taxon>
        <taxon>Bacillota</taxon>
        <taxon>Bacilli</taxon>
        <taxon>Bacillales</taxon>
        <taxon>Bacillaceae</taxon>
        <taxon>Cytobacillus</taxon>
    </lineage>
</organism>
<evidence type="ECO:0008006" key="4">
    <source>
        <dbReference type="Google" id="ProtNLM"/>
    </source>
</evidence>
<dbReference type="AlphaFoldDB" id="A0A6L3V9X0"/>
<dbReference type="Proteomes" id="UP000481030">
    <property type="component" value="Unassembled WGS sequence"/>
</dbReference>
<evidence type="ECO:0000256" key="1">
    <source>
        <dbReference type="SAM" id="MobiDB-lite"/>
    </source>
</evidence>
<keyword evidence="3" id="KW-1185">Reference proteome</keyword>
<feature type="compositionally biased region" description="Polar residues" evidence="1">
    <location>
        <begin position="118"/>
        <end position="127"/>
    </location>
</feature>
<name>A0A6L3V9X0_9BACI</name>
<reference evidence="2 3" key="1">
    <citation type="journal article" date="2016" name="Antonie Van Leeuwenhoek">
        <title>Bacillus depressus sp. nov., isolated from soil of a sunflower field.</title>
        <authorList>
            <person name="Wei X."/>
            <person name="Xin D."/>
            <person name="Xin Y."/>
            <person name="Zhang H."/>
            <person name="Wang T."/>
            <person name="Zhang J."/>
        </authorList>
    </citation>
    <scope>NUCLEOTIDE SEQUENCE [LARGE SCALE GENOMIC DNA]</scope>
    <source>
        <strain evidence="2 3">BZ1</strain>
    </source>
</reference>
<evidence type="ECO:0000313" key="3">
    <source>
        <dbReference type="Proteomes" id="UP000481030"/>
    </source>
</evidence>
<dbReference type="EMBL" id="WBOS01000002">
    <property type="protein sequence ID" value="KAB2337389.1"/>
    <property type="molecule type" value="Genomic_DNA"/>
</dbReference>
<protein>
    <recommendedName>
        <fullName evidence="4">Cytosolic protein</fullName>
    </recommendedName>
</protein>
<proteinExistence type="predicted"/>
<gene>
    <name evidence="2" type="ORF">F7731_07190</name>
</gene>